<protein>
    <submittedName>
        <fullName evidence="2">Uncharacterized protein</fullName>
    </submittedName>
</protein>
<gene>
    <name evidence="2" type="ORF">BT96DRAFT_1089330</name>
</gene>
<keyword evidence="3" id="KW-1185">Reference proteome</keyword>
<dbReference type="OrthoDB" id="27187at2759"/>
<feature type="region of interest" description="Disordered" evidence="1">
    <location>
        <begin position="263"/>
        <end position="282"/>
    </location>
</feature>
<name>A0A6A4GJM1_9AGAR</name>
<sequence length="424" mass="47600">MFLAQTCVEFCEHHKEKASWAARLNTILLVATSFAFGLQATFNDLVNSICLFDEENLFNLDDEAQAKHQDELNDKEFVVTEMLKITNSLDYGDILVHNYLPEELVAPSMELLSCLTDSERDLICVVAIEVIQVLWDPGDDEDDVASLLQDPDMSLDSMPNSTPAKLKEAPKTCEEMSYASIDVVCVFASPCWSAWVVLPALLLEKVKLREIPKRAKPSTFLLFDTLISPLPTMMIQMTMLQVAMMGLNKQAARKPVVDIINISSDSNEGDEEEDTPRDTWPRPSVALNVKQEAEDEEDKQPSYWAVYFLLIIVIVLELIIEQHGIHGVVIPLWKACKTNPNMEDMGWVFHDGERGKVFQHGEHGTIFPSWSNNTTPGLNALVKAIPSMMSGFDSNMRMRASGFCDNLVGAKTKHFQKTQQAQIV</sequence>
<organism evidence="2 3">
    <name type="scientific">Gymnopus androsaceus JB14</name>
    <dbReference type="NCBI Taxonomy" id="1447944"/>
    <lineage>
        <taxon>Eukaryota</taxon>
        <taxon>Fungi</taxon>
        <taxon>Dikarya</taxon>
        <taxon>Basidiomycota</taxon>
        <taxon>Agaricomycotina</taxon>
        <taxon>Agaricomycetes</taxon>
        <taxon>Agaricomycetidae</taxon>
        <taxon>Agaricales</taxon>
        <taxon>Marasmiineae</taxon>
        <taxon>Omphalotaceae</taxon>
        <taxon>Gymnopus</taxon>
    </lineage>
</organism>
<proteinExistence type="predicted"/>
<dbReference type="Proteomes" id="UP000799118">
    <property type="component" value="Unassembled WGS sequence"/>
</dbReference>
<evidence type="ECO:0000313" key="2">
    <source>
        <dbReference type="EMBL" id="KAE9385600.1"/>
    </source>
</evidence>
<dbReference type="AlphaFoldDB" id="A0A6A4GJM1"/>
<dbReference type="EMBL" id="ML769965">
    <property type="protein sequence ID" value="KAE9385600.1"/>
    <property type="molecule type" value="Genomic_DNA"/>
</dbReference>
<reference evidence="2" key="1">
    <citation type="journal article" date="2019" name="Environ. Microbiol.">
        <title>Fungal ecological strategies reflected in gene transcription - a case study of two litter decomposers.</title>
        <authorList>
            <person name="Barbi F."/>
            <person name="Kohler A."/>
            <person name="Barry K."/>
            <person name="Baskaran P."/>
            <person name="Daum C."/>
            <person name="Fauchery L."/>
            <person name="Ihrmark K."/>
            <person name="Kuo A."/>
            <person name="LaButti K."/>
            <person name="Lipzen A."/>
            <person name="Morin E."/>
            <person name="Grigoriev I.V."/>
            <person name="Henrissat B."/>
            <person name="Lindahl B."/>
            <person name="Martin F."/>
        </authorList>
    </citation>
    <scope>NUCLEOTIDE SEQUENCE</scope>
    <source>
        <strain evidence="2">JB14</strain>
    </source>
</reference>
<accession>A0A6A4GJM1</accession>
<evidence type="ECO:0000313" key="3">
    <source>
        <dbReference type="Proteomes" id="UP000799118"/>
    </source>
</evidence>
<evidence type="ECO:0000256" key="1">
    <source>
        <dbReference type="SAM" id="MobiDB-lite"/>
    </source>
</evidence>